<organism evidence="1 2">
    <name type="scientific">Aquabacterium lacunae</name>
    <dbReference type="NCBI Taxonomy" id="2528630"/>
    <lineage>
        <taxon>Bacteria</taxon>
        <taxon>Pseudomonadati</taxon>
        <taxon>Pseudomonadota</taxon>
        <taxon>Betaproteobacteria</taxon>
        <taxon>Burkholderiales</taxon>
        <taxon>Aquabacterium</taxon>
    </lineage>
</organism>
<evidence type="ECO:0000313" key="2">
    <source>
        <dbReference type="Proteomes" id="UP000292120"/>
    </source>
</evidence>
<protein>
    <recommendedName>
        <fullName evidence="3">WGR domain-containing protein</fullName>
    </recommendedName>
</protein>
<dbReference type="OrthoDB" id="8689649at2"/>
<dbReference type="Proteomes" id="UP000292120">
    <property type="component" value="Unassembled WGS sequence"/>
</dbReference>
<dbReference type="RefSeq" id="WP_130968003.1">
    <property type="nucleotide sequence ID" value="NZ_SIXI01000003.1"/>
</dbReference>
<name>A0A4V6MTR7_9BURK</name>
<comment type="caution">
    <text evidence="1">The sequence shown here is derived from an EMBL/GenBank/DDBJ whole genome shotgun (WGS) entry which is preliminary data.</text>
</comment>
<dbReference type="EMBL" id="SIXI01000003">
    <property type="protein sequence ID" value="TBO31548.1"/>
    <property type="molecule type" value="Genomic_DNA"/>
</dbReference>
<accession>A0A4V6MTR7</accession>
<proteinExistence type="predicted"/>
<sequence>MGRFLLSPITRQIDGGQFSASLSIRSGHGSTTHDRVFRFTPLFASSHAAARYAMRQGLGYLRQPALPA</sequence>
<gene>
    <name evidence="1" type="ORF">EYS42_09280</name>
</gene>
<dbReference type="AlphaFoldDB" id="A0A4V6MTR7"/>
<reference evidence="1 2" key="1">
    <citation type="submission" date="2019-02" db="EMBL/GenBank/DDBJ databases">
        <title>Aquabacterium sp. strain KMB7.</title>
        <authorList>
            <person name="Chen W.-M."/>
        </authorList>
    </citation>
    <scope>NUCLEOTIDE SEQUENCE [LARGE SCALE GENOMIC DNA]</scope>
    <source>
        <strain evidence="1 2">KMB7</strain>
    </source>
</reference>
<evidence type="ECO:0008006" key="3">
    <source>
        <dbReference type="Google" id="ProtNLM"/>
    </source>
</evidence>
<evidence type="ECO:0000313" key="1">
    <source>
        <dbReference type="EMBL" id="TBO31548.1"/>
    </source>
</evidence>
<keyword evidence="2" id="KW-1185">Reference proteome</keyword>